<feature type="domain" description="Glycosyltransferase subfamily 4-like N-terminal" evidence="4">
    <location>
        <begin position="13"/>
        <end position="170"/>
    </location>
</feature>
<keyword evidence="1" id="KW-0328">Glycosyltransferase</keyword>
<dbReference type="CDD" id="cd03801">
    <property type="entry name" value="GT4_PimA-like"/>
    <property type="match status" value="1"/>
</dbReference>
<organism evidence="5 6">
    <name type="scientific">Paraburkholderia caballeronis</name>
    <dbReference type="NCBI Taxonomy" id="416943"/>
    <lineage>
        <taxon>Bacteria</taxon>
        <taxon>Pseudomonadati</taxon>
        <taxon>Pseudomonadota</taxon>
        <taxon>Betaproteobacteria</taxon>
        <taxon>Burkholderiales</taxon>
        <taxon>Burkholderiaceae</taxon>
        <taxon>Paraburkholderia</taxon>
    </lineage>
</organism>
<reference evidence="6" key="1">
    <citation type="submission" date="2016-10" db="EMBL/GenBank/DDBJ databases">
        <authorList>
            <person name="Varghese N."/>
            <person name="Submissions S."/>
        </authorList>
    </citation>
    <scope>NUCLEOTIDE SEQUENCE [LARGE SCALE GENOMIC DNA]</scope>
    <source>
        <strain evidence="6">LMG 26416</strain>
    </source>
</reference>
<sequence length="359" mass="39201">MRILQLILAPRLSGAEMLVKGLAIDHQRSGHAVCVTSLLPAQDDFAAATDELAESRVLCHFPARRYERVGRLLFLYRSIRRFNPDVVFAHATIPAMYARALPVRVPIVWVMHSSVNDFVVSPLLCRAEQILSRRAKAVIGVSQKHVDDYRDAIGRHPPLIVVPNGIDVARFRKGAAASRDMADTGAGPSKQIVQIGRYVPEKGQLETLRAFTRVLEAEPDARLLLCGVIEDRAYHAAVVALANELGIAPRVDIVGPMTRVDEILDESGVFVMPSSNEAQGIAFLEALASGIPVVASLAPAFAFARDWPGVQLVDTSDPACYGRALVAALREPRSHRPLDGFRLQDTAERYLAIARQAIG</sequence>
<accession>A0A1H7EYS5</accession>
<dbReference type="Pfam" id="PF13439">
    <property type="entry name" value="Glyco_transf_4"/>
    <property type="match status" value="1"/>
</dbReference>
<dbReference type="STRING" id="416943.SAMN05445871_6194"/>
<evidence type="ECO:0000313" key="5">
    <source>
        <dbReference type="EMBL" id="SEK19023.1"/>
    </source>
</evidence>
<keyword evidence="6" id="KW-1185">Reference proteome</keyword>
<dbReference type="GO" id="GO:0016757">
    <property type="term" value="F:glycosyltransferase activity"/>
    <property type="evidence" value="ECO:0007669"/>
    <property type="project" value="UniProtKB-KW"/>
</dbReference>
<name>A0A1H7EYS5_9BURK</name>
<dbReference type="Pfam" id="PF00534">
    <property type="entry name" value="Glycos_transf_1"/>
    <property type="match status" value="1"/>
</dbReference>
<dbReference type="PANTHER" id="PTHR12526">
    <property type="entry name" value="GLYCOSYLTRANSFERASE"/>
    <property type="match status" value="1"/>
</dbReference>
<dbReference type="Proteomes" id="UP000199120">
    <property type="component" value="Unassembled WGS sequence"/>
</dbReference>
<keyword evidence="2 5" id="KW-0808">Transferase</keyword>
<dbReference type="InterPro" id="IPR001296">
    <property type="entry name" value="Glyco_trans_1"/>
</dbReference>
<dbReference type="SUPFAM" id="SSF53756">
    <property type="entry name" value="UDP-Glycosyltransferase/glycogen phosphorylase"/>
    <property type="match status" value="1"/>
</dbReference>
<feature type="domain" description="Glycosyl transferase family 1" evidence="3">
    <location>
        <begin position="188"/>
        <end position="297"/>
    </location>
</feature>
<dbReference type="AlphaFoldDB" id="A0A1H7EYS5"/>
<evidence type="ECO:0000313" key="6">
    <source>
        <dbReference type="Proteomes" id="UP000199120"/>
    </source>
</evidence>
<dbReference type="EMBL" id="FOAJ01000001">
    <property type="protein sequence ID" value="SEK19023.1"/>
    <property type="molecule type" value="Genomic_DNA"/>
</dbReference>
<dbReference type="RefSeq" id="WP_090552893.1">
    <property type="nucleotide sequence ID" value="NZ_FNSR01000003.1"/>
</dbReference>
<protein>
    <submittedName>
        <fullName evidence="5">Glycosyltransferase involved in cell wall bisynthesis</fullName>
    </submittedName>
</protein>
<evidence type="ECO:0000256" key="2">
    <source>
        <dbReference type="ARBA" id="ARBA00022679"/>
    </source>
</evidence>
<gene>
    <name evidence="5" type="ORF">SAMN05192542_10172</name>
</gene>
<dbReference type="OrthoDB" id="8994075at2"/>
<evidence type="ECO:0000259" key="4">
    <source>
        <dbReference type="Pfam" id="PF13439"/>
    </source>
</evidence>
<evidence type="ECO:0000259" key="3">
    <source>
        <dbReference type="Pfam" id="PF00534"/>
    </source>
</evidence>
<proteinExistence type="predicted"/>
<dbReference type="PANTHER" id="PTHR12526:SF510">
    <property type="entry name" value="D-INOSITOL 3-PHOSPHATE GLYCOSYLTRANSFERASE"/>
    <property type="match status" value="1"/>
</dbReference>
<evidence type="ECO:0000256" key="1">
    <source>
        <dbReference type="ARBA" id="ARBA00022676"/>
    </source>
</evidence>
<dbReference type="InterPro" id="IPR028098">
    <property type="entry name" value="Glyco_trans_4-like_N"/>
</dbReference>
<dbReference type="Gene3D" id="3.40.50.2000">
    <property type="entry name" value="Glycogen Phosphorylase B"/>
    <property type="match status" value="2"/>
</dbReference>